<dbReference type="RefSeq" id="WP_136897938.1">
    <property type="nucleotide sequence ID" value="NZ_SWJE01000015.1"/>
</dbReference>
<feature type="transmembrane region" description="Helical" evidence="8">
    <location>
        <begin position="371"/>
        <end position="389"/>
    </location>
</feature>
<accession>A0A4U1HP27</accession>
<dbReference type="OrthoDB" id="9027281at2"/>
<dbReference type="InterPro" id="IPR003370">
    <property type="entry name" value="Chromate_transpt"/>
</dbReference>
<name>A0A4U1HP27_9BURK</name>
<evidence type="ECO:0000256" key="3">
    <source>
        <dbReference type="ARBA" id="ARBA00022475"/>
    </source>
</evidence>
<sequence length="436" mass="46904">MTDWRALFRHAGSAIASSFLGRSNANSGAAQPAEPERSASHDVPKPRKPESLWTLFCVVFGLSSLSWGGLALMAQLENHYVERDRRFTRLEFADWFALAWMVPGPVGCNVAVQVGHALRGRAGAWVAGAASVLPFFALMTVFASFYQTSLVRAMASQMLLNHFSVVLASLIAVTWCKQMRTIVRGQLGWTVAALACVALIFSHGAWTYVALLSSAFAAGWFASPSREGRLSLSLHASDWRLLGALAVLIALFAIPLPHRYETAFLWPRLAGAGMTLFGGGFSALPVLKTLFVTPAVGVSDSEFTLAFALSPVSPGPLLNVVPFLGYLTDGWLGAVAATLALFVPSGCLIVLAQRHLKQLETYPRFEHGMRALRAATTAFLVAAVVRVAVRVPLEPAYLLTAAFACLCFGRLKVPVYAVYGTVAVGCGLWIVFFAHA</sequence>
<feature type="transmembrane region" description="Helical" evidence="8">
    <location>
        <begin position="239"/>
        <end position="257"/>
    </location>
</feature>
<feature type="transmembrane region" description="Helical" evidence="8">
    <location>
        <begin position="95"/>
        <end position="118"/>
    </location>
</feature>
<evidence type="ECO:0000256" key="6">
    <source>
        <dbReference type="ARBA" id="ARBA00023136"/>
    </source>
</evidence>
<evidence type="ECO:0000256" key="1">
    <source>
        <dbReference type="ARBA" id="ARBA00004651"/>
    </source>
</evidence>
<dbReference type="AlphaFoldDB" id="A0A4U1HP27"/>
<proteinExistence type="inferred from homology"/>
<feature type="transmembrane region" description="Helical" evidence="8">
    <location>
        <begin position="124"/>
        <end position="146"/>
    </location>
</feature>
<evidence type="ECO:0000313" key="9">
    <source>
        <dbReference type="EMBL" id="TKC83125.1"/>
    </source>
</evidence>
<dbReference type="Proteomes" id="UP000305539">
    <property type="component" value="Unassembled WGS sequence"/>
</dbReference>
<dbReference type="EMBL" id="SWJE01000015">
    <property type="protein sequence ID" value="TKC83125.1"/>
    <property type="molecule type" value="Genomic_DNA"/>
</dbReference>
<evidence type="ECO:0000256" key="5">
    <source>
        <dbReference type="ARBA" id="ARBA00022989"/>
    </source>
</evidence>
<feature type="compositionally biased region" description="Basic and acidic residues" evidence="7">
    <location>
        <begin position="34"/>
        <end position="47"/>
    </location>
</feature>
<comment type="subcellular location">
    <subcellularLocation>
        <location evidence="1">Cell membrane</location>
        <topology evidence="1">Multi-pass membrane protein</topology>
    </subcellularLocation>
</comment>
<feature type="region of interest" description="Disordered" evidence="7">
    <location>
        <begin position="26"/>
        <end position="47"/>
    </location>
</feature>
<dbReference type="GO" id="GO:0005886">
    <property type="term" value="C:plasma membrane"/>
    <property type="evidence" value="ECO:0007669"/>
    <property type="project" value="UniProtKB-SubCell"/>
</dbReference>
<dbReference type="GO" id="GO:0015109">
    <property type="term" value="F:chromate transmembrane transporter activity"/>
    <property type="evidence" value="ECO:0007669"/>
    <property type="project" value="InterPro"/>
</dbReference>
<evidence type="ECO:0000256" key="8">
    <source>
        <dbReference type="SAM" id="Phobius"/>
    </source>
</evidence>
<keyword evidence="3" id="KW-1003">Cell membrane</keyword>
<protein>
    <submittedName>
        <fullName evidence="9">Chromate transporter</fullName>
    </submittedName>
</protein>
<keyword evidence="6 8" id="KW-0472">Membrane</keyword>
<organism evidence="9 10">
    <name type="scientific">Trinickia terrae</name>
    <dbReference type="NCBI Taxonomy" id="2571161"/>
    <lineage>
        <taxon>Bacteria</taxon>
        <taxon>Pseudomonadati</taxon>
        <taxon>Pseudomonadota</taxon>
        <taxon>Betaproteobacteria</taxon>
        <taxon>Burkholderiales</taxon>
        <taxon>Burkholderiaceae</taxon>
        <taxon>Trinickia</taxon>
    </lineage>
</organism>
<dbReference type="PANTHER" id="PTHR43663:SF1">
    <property type="entry name" value="CHROMATE TRANSPORTER"/>
    <property type="match status" value="1"/>
</dbReference>
<comment type="caution">
    <text evidence="9">The sequence shown here is derived from an EMBL/GenBank/DDBJ whole genome shotgun (WGS) entry which is preliminary data.</text>
</comment>
<feature type="transmembrane region" description="Helical" evidence="8">
    <location>
        <begin position="187"/>
        <end position="218"/>
    </location>
</feature>
<evidence type="ECO:0000256" key="7">
    <source>
        <dbReference type="SAM" id="MobiDB-lite"/>
    </source>
</evidence>
<dbReference type="PIRSF" id="PIRSF004810">
    <property type="entry name" value="ChrA"/>
    <property type="match status" value="1"/>
</dbReference>
<dbReference type="InterPro" id="IPR014047">
    <property type="entry name" value="Chr_Tranpt_l_chain"/>
</dbReference>
<evidence type="ECO:0000256" key="4">
    <source>
        <dbReference type="ARBA" id="ARBA00022692"/>
    </source>
</evidence>
<dbReference type="Pfam" id="PF02417">
    <property type="entry name" value="Chromate_transp"/>
    <property type="match status" value="2"/>
</dbReference>
<keyword evidence="10" id="KW-1185">Reference proteome</keyword>
<reference evidence="9 10" key="1">
    <citation type="submission" date="2019-04" db="EMBL/GenBank/DDBJ databases">
        <title>Trinickia sp. 7GSK02, isolated from subtropical forest soil.</title>
        <authorList>
            <person name="Gao Z.-H."/>
            <person name="Qiu L.-H."/>
        </authorList>
    </citation>
    <scope>NUCLEOTIDE SEQUENCE [LARGE SCALE GENOMIC DNA]</scope>
    <source>
        <strain evidence="9 10">7GSK02</strain>
    </source>
</reference>
<evidence type="ECO:0000256" key="2">
    <source>
        <dbReference type="ARBA" id="ARBA00005262"/>
    </source>
</evidence>
<gene>
    <name evidence="9" type="ORF">FAZ69_25900</name>
</gene>
<comment type="similarity">
    <text evidence="2">Belongs to the chromate ion transporter (CHR) (TC 2.A.51) family.</text>
</comment>
<dbReference type="PANTHER" id="PTHR43663">
    <property type="entry name" value="CHROMATE TRANSPORT PROTEIN-RELATED"/>
    <property type="match status" value="1"/>
</dbReference>
<keyword evidence="5 8" id="KW-1133">Transmembrane helix</keyword>
<feature type="transmembrane region" description="Helical" evidence="8">
    <location>
        <begin position="269"/>
        <end position="291"/>
    </location>
</feature>
<keyword evidence="4 8" id="KW-0812">Transmembrane</keyword>
<feature type="transmembrane region" description="Helical" evidence="8">
    <location>
        <begin position="53"/>
        <end position="74"/>
    </location>
</feature>
<feature type="transmembrane region" description="Helical" evidence="8">
    <location>
        <begin position="331"/>
        <end position="351"/>
    </location>
</feature>
<evidence type="ECO:0000313" key="10">
    <source>
        <dbReference type="Proteomes" id="UP000305539"/>
    </source>
</evidence>
<dbReference type="InterPro" id="IPR052518">
    <property type="entry name" value="CHR_Transporter"/>
</dbReference>
<feature type="transmembrane region" description="Helical" evidence="8">
    <location>
        <begin position="416"/>
        <end position="435"/>
    </location>
</feature>